<dbReference type="EMBL" id="KK590947">
    <property type="protein sequence ID" value="KFW00080.1"/>
    <property type="molecule type" value="Genomic_DNA"/>
</dbReference>
<name>A0A093IBK7_FULGA</name>
<reference evidence="2 3" key="1">
    <citation type="submission" date="2014-04" db="EMBL/GenBank/DDBJ databases">
        <title>Genome evolution of avian class.</title>
        <authorList>
            <person name="Zhang G."/>
            <person name="Li C."/>
        </authorList>
    </citation>
    <scope>NUCLEOTIDE SEQUENCE [LARGE SCALE GENOMIC DNA]</scope>
    <source>
        <strain evidence="2">BGI_N327</strain>
    </source>
</reference>
<feature type="non-terminal residue" evidence="2">
    <location>
        <position position="337"/>
    </location>
</feature>
<keyword evidence="3" id="KW-1185">Reference proteome</keyword>
<dbReference type="SUPFAM" id="SSF55394">
    <property type="entry name" value="Bactericidal permeability-increasing protein, BPI"/>
    <property type="match status" value="2"/>
</dbReference>
<proteinExistence type="predicted"/>
<feature type="domain" description="Lipid-binding serum glycoprotein C-terminal" evidence="1">
    <location>
        <begin position="240"/>
        <end position="337"/>
    </location>
</feature>
<dbReference type="Gene3D" id="3.15.20.10">
    <property type="entry name" value="Bactericidal permeability-increasing protein, domain 2"/>
    <property type="match status" value="1"/>
</dbReference>
<dbReference type="Gene3D" id="3.15.10.10">
    <property type="entry name" value="Bactericidal permeability-increasing protein, domain 1"/>
    <property type="match status" value="1"/>
</dbReference>
<feature type="non-terminal residue" evidence="2">
    <location>
        <position position="1"/>
    </location>
</feature>
<evidence type="ECO:0000259" key="1">
    <source>
        <dbReference type="Pfam" id="PF02886"/>
    </source>
</evidence>
<dbReference type="InterPro" id="IPR051660">
    <property type="entry name" value="BPI_fold-BPI/LBP"/>
</dbReference>
<evidence type="ECO:0000313" key="2">
    <source>
        <dbReference type="EMBL" id="KFW00080.1"/>
    </source>
</evidence>
<dbReference type="InterPro" id="IPR001124">
    <property type="entry name" value="Lipid-bd_serum_glycop_C"/>
</dbReference>
<dbReference type="InterPro" id="IPR017943">
    <property type="entry name" value="Bactericidal_perm-incr_a/b_dom"/>
</dbReference>
<accession>A0A093IBK7</accession>
<dbReference type="Proteomes" id="UP000053806">
    <property type="component" value="Unassembled WGS sequence"/>
</dbReference>
<evidence type="ECO:0000313" key="3">
    <source>
        <dbReference type="Proteomes" id="UP000053806"/>
    </source>
</evidence>
<gene>
    <name evidence="2" type="ORF">N327_03768</name>
</gene>
<dbReference type="PANTHER" id="PTHR46019:SF2">
    <property type="entry name" value="BPI FOLD-CONTAINING FAMILY B MEMBER 6"/>
    <property type="match status" value="1"/>
</dbReference>
<protein>
    <submittedName>
        <fullName evidence="2">BPI fold-containing family B member 6</fullName>
    </submittedName>
</protein>
<dbReference type="Pfam" id="PF02886">
    <property type="entry name" value="LBP_BPI_CETP_C"/>
    <property type="match status" value="1"/>
</dbReference>
<dbReference type="GO" id="GO:0008289">
    <property type="term" value="F:lipid binding"/>
    <property type="evidence" value="ECO:0007669"/>
    <property type="project" value="InterPro"/>
</dbReference>
<dbReference type="AlphaFoldDB" id="A0A093IBK7"/>
<dbReference type="PANTHER" id="PTHR46019">
    <property type="entry name" value="BPI FOLD-CONTAINING FAMILY B MEMBER 4-RELATED"/>
    <property type="match status" value="1"/>
</dbReference>
<sequence>VSTALNGSDVLQKMAEEATKKKPNSKPIKGISGLKVKDLRPPVISLELSPGSGLFMAVLIQMTISGKSFIGGNMEITLAANLTGTSRLVKTNLPNSMLPKVMSKFLNSTLQKVLPGLLCPAVDAMLNLVNAKFTAMTSEIPLGTAGTLQYALLNPPVTTETSIELDLKTILHQKEGKEVDLPMDQPSLASLPPKRDAATQLILSANFLSAELSILAASFNLDISNNMSSEPGRKVCFDSPQISTVLPPSQPVVIEMREAKAPVVTITPDKSFVQLFSTAEFWVSPSDSAPESLFVLDVHSSLEAQFAIAEEKLQLSLALQSLSRVALASSSLGTFDV</sequence>
<organism evidence="2 3">
    <name type="scientific">Fulmarus glacialis</name>
    <name type="common">Northern fulmar</name>
    <dbReference type="NCBI Taxonomy" id="30455"/>
    <lineage>
        <taxon>Eukaryota</taxon>
        <taxon>Metazoa</taxon>
        <taxon>Chordata</taxon>
        <taxon>Craniata</taxon>
        <taxon>Vertebrata</taxon>
        <taxon>Euteleostomi</taxon>
        <taxon>Archelosauria</taxon>
        <taxon>Archosauria</taxon>
        <taxon>Dinosauria</taxon>
        <taxon>Saurischia</taxon>
        <taxon>Theropoda</taxon>
        <taxon>Coelurosauria</taxon>
        <taxon>Aves</taxon>
        <taxon>Neognathae</taxon>
        <taxon>Neoaves</taxon>
        <taxon>Aequornithes</taxon>
        <taxon>Procellariiformes</taxon>
        <taxon>Procellariidae</taxon>
        <taxon>Fulmarus</taxon>
    </lineage>
</organism>